<dbReference type="OrthoDB" id="10058715at2759"/>
<organism evidence="1 2">
    <name type="scientific">Ignelater luminosus</name>
    <name type="common">Cucubano</name>
    <name type="synonym">Pyrophorus luminosus</name>
    <dbReference type="NCBI Taxonomy" id="2038154"/>
    <lineage>
        <taxon>Eukaryota</taxon>
        <taxon>Metazoa</taxon>
        <taxon>Ecdysozoa</taxon>
        <taxon>Arthropoda</taxon>
        <taxon>Hexapoda</taxon>
        <taxon>Insecta</taxon>
        <taxon>Pterygota</taxon>
        <taxon>Neoptera</taxon>
        <taxon>Endopterygota</taxon>
        <taxon>Coleoptera</taxon>
        <taxon>Polyphaga</taxon>
        <taxon>Elateriformia</taxon>
        <taxon>Elateroidea</taxon>
        <taxon>Elateridae</taxon>
        <taxon>Agrypninae</taxon>
        <taxon>Pyrophorini</taxon>
        <taxon>Ignelater</taxon>
    </lineage>
</organism>
<evidence type="ECO:0000313" key="2">
    <source>
        <dbReference type="Proteomes" id="UP000801492"/>
    </source>
</evidence>
<protein>
    <submittedName>
        <fullName evidence="1">Uncharacterized protein</fullName>
    </submittedName>
</protein>
<gene>
    <name evidence="1" type="ORF">ILUMI_22469</name>
</gene>
<dbReference type="AlphaFoldDB" id="A0A8K0CDU4"/>
<comment type="caution">
    <text evidence="1">The sequence shown here is derived from an EMBL/GenBank/DDBJ whole genome shotgun (WGS) entry which is preliminary data.</text>
</comment>
<reference evidence="1" key="1">
    <citation type="submission" date="2019-08" db="EMBL/GenBank/DDBJ databases">
        <title>The genome of the North American firefly Photinus pyralis.</title>
        <authorList>
            <consortium name="Photinus pyralis genome working group"/>
            <person name="Fallon T.R."/>
            <person name="Sander Lower S.E."/>
            <person name="Weng J.-K."/>
        </authorList>
    </citation>
    <scope>NUCLEOTIDE SEQUENCE</scope>
    <source>
        <strain evidence="1">TRF0915ILg1</strain>
        <tissue evidence="1">Whole body</tissue>
    </source>
</reference>
<accession>A0A8K0CDU4</accession>
<dbReference type="EMBL" id="VTPC01090309">
    <property type="protein sequence ID" value="KAF2883701.1"/>
    <property type="molecule type" value="Genomic_DNA"/>
</dbReference>
<name>A0A8K0CDU4_IGNLU</name>
<sequence length="116" mass="13097">MGAAIYNLLDESQLLDTVEALCCDTTASNTGRIKDTILILKSAFETCIATSSGLESRLFKRFQQVWASIDVSKYSVGIDDEFAISSIEKDIEITLRFAKEQVVVQHTRDDYKELYF</sequence>
<evidence type="ECO:0000313" key="1">
    <source>
        <dbReference type="EMBL" id="KAF2883701.1"/>
    </source>
</evidence>
<keyword evidence="2" id="KW-1185">Reference proteome</keyword>
<dbReference type="Proteomes" id="UP000801492">
    <property type="component" value="Unassembled WGS sequence"/>
</dbReference>
<proteinExistence type="predicted"/>